<evidence type="ECO:0000313" key="4">
    <source>
        <dbReference type="Proteomes" id="UP000092420"/>
    </source>
</evidence>
<dbReference type="InterPro" id="IPR050090">
    <property type="entry name" value="Tyrosine_recombinase_XerCD"/>
</dbReference>
<evidence type="ECO:0000313" key="3">
    <source>
        <dbReference type="EMBL" id="KYC53414.1"/>
    </source>
</evidence>
<organism evidence="3 4">
    <name type="scientific">Candidatus Methanofastidiosum methylothiophilum</name>
    <dbReference type="NCBI Taxonomy" id="1705564"/>
    <lineage>
        <taxon>Archaea</taxon>
        <taxon>Methanobacteriati</taxon>
        <taxon>Methanobacteriota</taxon>
        <taxon>Stenosarchaea group</taxon>
        <taxon>Candidatus Methanofastidiosia</taxon>
        <taxon>Candidatus Methanofastidiosales</taxon>
        <taxon>Candidatus Methanofastidiosaceae</taxon>
        <taxon>Candidatus Methanofastidiosum</taxon>
    </lineage>
</organism>
<accession>A0A150J8W6</accession>
<dbReference type="InterPro" id="IPR011010">
    <property type="entry name" value="DNA_brk_join_enz"/>
</dbReference>
<dbReference type="AlphaFoldDB" id="A0A150J8W6"/>
<dbReference type="PROSITE" id="PS51898">
    <property type="entry name" value="TYR_RECOMBINASE"/>
    <property type="match status" value="1"/>
</dbReference>
<comment type="caution">
    <text evidence="3">The sequence shown here is derived from an EMBL/GenBank/DDBJ whole genome shotgun (WGS) entry which is preliminary data.</text>
</comment>
<dbReference type="InterPro" id="IPR002104">
    <property type="entry name" value="Integrase_catalytic"/>
</dbReference>
<name>A0A150J8W6_9EURY</name>
<gene>
    <name evidence="3" type="ORF">AN188_01445</name>
</gene>
<dbReference type="GO" id="GO:0015074">
    <property type="term" value="P:DNA integration"/>
    <property type="evidence" value="ECO:0007669"/>
    <property type="project" value="InterPro"/>
</dbReference>
<dbReference type="PATRIC" id="fig|1706433.3.peg.1464"/>
<evidence type="ECO:0000259" key="2">
    <source>
        <dbReference type="PROSITE" id="PS51898"/>
    </source>
</evidence>
<dbReference type="EMBL" id="LNJB01000026">
    <property type="protein sequence ID" value="KYC53414.1"/>
    <property type="molecule type" value="Genomic_DNA"/>
</dbReference>
<dbReference type="GO" id="GO:0006310">
    <property type="term" value="P:DNA recombination"/>
    <property type="evidence" value="ECO:0007669"/>
    <property type="project" value="UniProtKB-KW"/>
</dbReference>
<dbReference type="PANTHER" id="PTHR30349">
    <property type="entry name" value="PHAGE INTEGRASE-RELATED"/>
    <property type="match status" value="1"/>
</dbReference>
<dbReference type="InterPro" id="IPR013762">
    <property type="entry name" value="Integrase-like_cat_sf"/>
</dbReference>
<dbReference type="Gene3D" id="1.10.443.10">
    <property type="entry name" value="Intergrase catalytic core"/>
    <property type="match status" value="1"/>
</dbReference>
<keyword evidence="1" id="KW-0233">DNA recombination</keyword>
<evidence type="ECO:0000256" key="1">
    <source>
        <dbReference type="ARBA" id="ARBA00023172"/>
    </source>
</evidence>
<sequence length="405" mass="46921">MGIYREKERLEKEVKYLINSSINQENKDLILEFKSYLIASGIGLLRTIRYMTTLRSVAERYNGRVFSDWTKKDVIEALEKIEIQDFSGHTKKEFRKGLKKFFKWNKGENWEGLDPLKGSKRIDRKPDILTKDEIIKLIQVTRHPRDKAIISLLYEGGFRIGELASITFKDIEFNKFGGKVKVRGKTGERLVPFVISESYLKVWMEMHPNPRDNESLFVSIGYKSYGGPLSYEMYNLVLKKALKRAGITKKISPHSLRHSRATHLASTLTESEMCHYLGWQMGSDMPRIYVHLSGRDIDKAIYSKVYGLDTGEKKEEGIKPVSCPRCKENCGPASEYCYRCGMPLNEEKVLNIEKIGQEIRNNFFQFAQENPSMLGDMKMFMEMSELLKHNPNLKADFFKMASKKK</sequence>
<dbReference type="Pfam" id="PF00589">
    <property type="entry name" value="Phage_integrase"/>
    <property type="match status" value="1"/>
</dbReference>
<proteinExistence type="predicted"/>
<dbReference type="SUPFAM" id="SSF56349">
    <property type="entry name" value="DNA breaking-rejoining enzymes"/>
    <property type="match status" value="1"/>
</dbReference>
<dbReference type="GO" id="GO:0003677">
    <property type="term" value="F:DNA binding"/>
    <property type="evidence" value="ECO:0007669"/>
    <property type="project" value="InterPro"/>
</dbReference>
<protein>
    <submittedName>
        <fullName evidence="3">Putative tyrosine recombinase XerC-like protein</fullName>
    </submittedName>
</protein>
<dbReference type="Proteomes" id="UP000092420">
    <property type="component" value="Unassembled WGS sequence"/>
</dbReference>
<reference evidence="3 4" key="1">
    <citation type="journal article" date="2016" name="ISME J.">
        <title>Chasing the elusive Euryarchaeota class WSA2: genomes reveal a uniquely fastidious methyl-reducing methanogen.</title>
        <authorList>
            <person name="Nobu M.K."/>
            <person name="Narihiro T."/>
            <person name="Kuroda K."/>
            <person name="Mei R."/>
            <person name="Liu W.T."/>
        </authorList>
    </citation>
    <scope>NUCLEOTIDE SEQUENCE [LARGE SCALE GENOMIC DNA]</scope>
    <source>
        <strain evidence="3">ADurb1013_Bin02101</strain>
    </source>
</reference>
<feature type="domain" description="Tyr recombinase" evidence="2">
    <location>
        <begin position="124"/>
        <end position="303"/>
    </location>
</feature>
<dbReference type="PANTHER" id="PTHR30349:SF87">
    <property type="entry name" value="TRANSPOSASE A"/>
    <property type="match status" value="1"/>
</dbReference>